<keyword evidence="2" id="KW-1185">Reference proteome</keyword>
<gene>
    <name evidence="1" type="ORF">Amon02_000608000</name>
</gene>
<name>A0ACB5T7W6_AMBMO</name>
<evidence type="ECO:0000313" key="2">
    <source>
        <dbReference type="Proteomes" id="UP001165064"/>
    </source>
</evidence>
<dbReference type="Proteomes" id="UP001165064">
    <property type="component" value="Unassembled WGS sequence"/>
</dbReference>
<proteinExistence type="predicted"/>
<dbReference type="EMBL" id="BSXS01004659">
    <property type="protein sequence ID" value="GME83305.1"/>
    <property type="molecule type" value="Genomic_DNA"/>
</dbReference>
<accession>A0ACB5T7W6</accession>
<sequence length="194" mass="21637">MNECSLILDQCTSKSLVLLDEIGRGTSTSDGFAIAYSILDYLLTGGDSNVGNGGKCHPFVLFVTHYQNLQKFAKRTVLPPKSSGLTGEDLFKPRHVVRNYHLGFRFVNGNEDELMFTYKLMPGGCDRSYGIHCAKLAGLPIDITNAANQISKKFEVECNVKRGWNLIDEFNNYYSKGTTKDGFSKIFDIIDDLN</sequence>
<protein>
    <submittedName>
        <fullName evidence="1">Unnamed protein product</fullName>
    </submittedName>
</protein>
<reference evidence="1" key="1">
    <citation type="submission" date="2023-04" db="EMBL/GenBank/DDBJ databases">
        <title>Ambrosiozyma monospora NBRC 10751.</title>
        <authorList>
            <person name="Ichikawa N."/>
            <person name="Sato H."/>
            <person name="Tonouchi N."/>
        </authorList>
    </citation>
    <scope>NUCLEOTIDE SEQUENCE</scope>
    <source>
        <strain evidence="1">NBRC 10751</strain>
    </source>
</reference>
<evidence type="ECO:0000313" key="1">
    <source>
        <dbReference type="EMBL" id="GME83305.1"/>
    </source>
</evidence>
<organism evidence="1 2">
    <name type="scientific">Ambrosiozyma monospora</name>
    <name type="common">Yeast</name>
    <name type="synonym">Endomycopsis monosporus</name>
    <dbReference type="NCBI Taxonomy" id="43982"/>
    <lineage>
        <taxon>Eukaryota</taxon>
        <taxon>Fungi</taxon>
        <taxon>Dikarya</taxon>
        <taxon>Ascomycota</taxon>
        <taxon>Saccharomycotina</taxon>
        <taxon>Pichiomycetes</taxon>
        <taxon>Pichiales</taxon>
        <taxon>Pichiaceae</taxon>
        <taxon>Ambrosiozyma</taxon>
    </lineage>
</organism>
<comment type="caution">
    <text evidence="1">The sequence shown here is derived from an EMBL/GenBank/DDBJ whole genome shotgun (WGS) entry which is preliminary data.</text>
</comment>